<dbReference type="EMBL" id="JASCZI010211595">
    <property type="protein sequence ID" value="MED6194907.1"/>
    <property type="molecule type" value="Genomic_DNA"/>
</dbReference>
<reference evidence="1 2" key="1">
    <citation type="journal article" date="2023" name="Plants (Basel)">
        <title>Bridging the Gap: Combining Genomics and Transcriptomics Approaches to Understand Stylosanthes scabra, an Orphan Legume from the Brazilian Caatinga.</title>
        <authorList>
            <person name="Ferreira-Neto J.R.C."/>
            <person name="da Silva M.D."/>
            <person name="Binneck E."/>
            <person name="de Melo N.F."/>
            <person name="da Silva R.H."/>
            <person name="de Melo A.L.T.M."/>
            <person name="Pandolfi V."/>
            <person name="Bustamante F.O."/>
            <person name="Brasileiro-Vidal A.C."/>
            <person name="Benko-Iseppon A.M."/>
        </authorList>
    </citation>
    <scope>NUCLEOTIDE SEQUENCE [LARGE SCALE GENOMIC DNA]</scope>
    <source>
        <tissue evidence="1">Leaves</tissue>
    </source>
</reference>
<accession>A0ABU6XB76</accession>
<gene>
    <name evidence="1" type="ORF">PIB30_032935</name>
</gene>
<evidence type="ECO:0000313" key="1">
    <source>
        <dbReference type="EMBL" id="MED6194907.1"/>
    </source>
</evidence>
<evidence type="ECO:0008006" key="3">
    <source>
        <dbReference type="Google" id="ProtNLM"/>
    </source>
</evidence>
<evidence type="ECO:0000313" key="2">
    <source>
        <dbReference type="Proteomes" id="UP001341840"/>
    </source>
</evidence>
<dbReference type="Proteomes" id="UP001341840">
    <property type="component" value="Unassembled WGS sequence"/>
</dbReference>
<sequence>MVNWCLDARWREGNRVLALSLASRWEPYGWIGPEGRYDERNDVEGLESTPHSKFHEPPKIESIRRITEPIRFHPVFKNNVQNARRIDSPSSESILRDGT</sequence>
<protein>
    <recommendedName>
        <fullName evidence="3">Ycf15</fullName>
    </recommendedName>
</protein>
<comment type="caution">
    <text evidence="1">The sequence shown here is derived from an EMBL/GenBank/DDBJ whole genome shotgun (WGS) entry which is preliminary data.</text>
</comment>
<organism evidence="1 2">
    <name type="scientific">Stylosanthes scabra</name>
    <dbReference type="NCBI Taxonomy" id="79078"/>
    <lineage>
        <taxon>Eukaryota</taxon>
        <taxon>Viridiplantae</taxon>
        <taxon>Streptophyta</taxon>
        <taxon>Embryophyta</taxon>
        <taxon>Tracheophyta</taxon>
        <taxon>Spermatophyta</taxon>
        <taxon>Magnoliopsida</taxon>
        <taxon>eudicotyledons</taxon>
        <taxon>Gunneridae</taxon>
        <taxon>Pentapetalae</taxon>
        <taxon>rosids</taxon>
        <taxon>fabids</taxon>
        <taxon>Fabales</taxon>
        <taxon>Fabaceae</taxon>
        <taxon>Papilionoideae</taxon>
        <taxon>50 kb inversion clade</taxon>
        <taxon>dalbergioids sensu lato</taxon>
        <taxon>Dalbergieae</taxon>
        <taxon>Pterocarpus clade</taxon>
        <taxon>Stylosanthes</taxon>
    </lineage>
</organism>
<keyword evidence="2" id="KW-1185">Reference proteome</keyword>
<name>A0ABU6XB76_9FABA</name>
<proteinExistence type="predicted"/>